<dbReference type="Pfam" id="PF00881">
    <property type="entry name" value="Nitroreductase"/>
    <property type="match status" value="1"/>
</dbReference>
<proteinExistence type="predicted"/>
<dbReference type="Proteomes" id="UP000777002">
    <property type="component" value="Unassembled WGS sequence"/>
</dbReference>
<dbReference type="PANTHER" id="PTHR43745">
    <property type="entry name" value="NITROREDUCTASE MJ1384-RELATED"/>
    <property type="match status" value="1"/>
</dbReference>
<dbReference type="PANTHER" id="PTHR43745:SF2">
    <property type="entry name" value="NITROREDUCTASE MJ1384-RELATED"/>
    <property type="match status" value="1"/>
</dbReference>
<dbReference type="InterPro" id="IPR052544">
    <property type="entry name" value="Bacteriocin_Proc_Enz"/>
</dbReference>
<evidence type="ECO:0000259" key="1">
    <source>
        <dbReference type="Pfam" id="PF00881"/>
    </source>
</evidence>
<organism evidence="2 3">
    <name type="scientific">Parasutterella secunda</name>
    <dbReference type="NCBI Taxonomy" id="626947"/>
    <lineage>
        <taxon>Bacteria</taxon>
        <taxon>Pseudomonadati</taxon>
        <taxon>Pseudomonadota</taxon>
        <taxon>Betaproteobacteria</taxon>
        <taxon>Burkholderiales</taxon>
        <taxon>Sutterellaceae</taxon>
        <taxon>Parasutterella</taxon>
    </lineage>
</organism>
<evidence type="ECO:0000313" key="3">
    <source>
        <dbReference type="Proteomes" id="UP000777002"/>
    </source>
</evidence>
<dbReference type="EMBL" id="JACJKX010000003">
    <property type="protein sequence ID" value="MBM6928134.1"/>
    <property type="molecule type" value="Genomic_DNA"/>
</dbReference>
<reference evidence="2 3" key="1">
    <citation type="journal article" date="2021" name="Sci. Rep.">
        <title>The distribution of antibiotic resistance genes in chicken gut microbiota commensals.</title>
        <authorList>
            <person name="Juricova H."/>
            <person name="Matiasovicova J."/>
            <person name="Kubasova T."/>
            <person name="Cejkova D."/>
            <person name="Rychlik I."/>
        </authorList>
    </citation>
    <scope>NUCLEOTIDE SEQUENCE [LARGE SCALE GENOMIC DNA]</scope>
    <source>
        <strain evidence="2 3">An562</strain>
    </source>
</reference>
<sequence>MPVKAKLKKSIENLKAELKEKQTRLTEDWENAKIGIKARQKLFTREVKAKQDEFLIEWDDVQERYKDKFDQWLDRFEIDELETMLDRYKEESEPLEPIGENDVLRMLPMPRPLNMTLQQALEKRRSSRDFSGEPIDEEMVSSLLWAASGINRKKGMKRTTPSALNWQDVTIYVVQANGIWKYLPKRHALLFIEGKDQREHFGEIKTWMKLASQHLVFVSDKRKTETFTTKLVQKAFKTDFSEGELNDRARAINVGVKVQAVYLAAAALGLGCTCRILRDDREARTLMKLAPEEKIMAICSVGEHPASIFDHVI</sequence>
<evidence type="ECO:0000313" key="2">
    <source>
        <dbReference type="EMBL" id="MBM6928134.1"/>
    </source>
</evidence>
<accession>A0ABS2GT57</accession>
<dbReference type="Gene3D" id="3.40.109.10">
    <property type="entry name" value="NADH Oxidase"/>
    <property type="match status" value="1"/>
</dbReference>
<name>A0ABS2GT57_9BURK</name>
<protein>
    <submittedName>
        <fullName evidence="2">Nitroreductase family protein</fullName>
    </submittedName>
</protein>
<dbReference type="InterPro" id="IPR029479">
    <property type="entry name" value="Nitroreductase"/>
</dbReference>
<keyword evidence="3" id="KW-1185">Reference proteome</keyword>
<dbReference type="InterPro" id="IPR000415">
    <property type="entry name" value="Nitroreductase-like"/>
</dbReference>
<dbReference type="RefSeq" id="WP_205049735.1">
    <property type="nucleotide sequence ID" value="NZ_JACJKX010000003.1"/>
</dbReference>
<feature type="domain" description="Nitroreductase" evidence="1">
    <location>
        <begin position="122"/>
        <end position="302"/>
    </location>
</feature>
<comment type="caution">
    <text evidence="2">The sequence shown here is derived from an EMBL/GenBank/DDBJ whole genome shotgun (WGS) entry which is preliminary data.</text>
</comment>
<dbReference type="SUPFAM" id="SSF55469">
    <property type="entry name" value="FMN-dependent nitroreductase-like"/>
    <property type="match status" value="1"/>
</dbReference>
<gene>
    <name evidence="2" type="ORF">H5985_02455</name>
</gene>